<accession>A0ABP0VQT3</accession>
<dbReference type="EMBL" id="OZ020105">
    <property type="protein sequence ID" value="CAK9256807.1"/>
    <property type="molecule type" value="Genomic_DNA"/>
</dbReference>
<feature type="signal peptide" evidence="2">
    <location>
        <begin position="1"/>
        <end position="17"/>
    </location>
</feature>
<protein>
    <submittedName>
        <fullName evidence="3">Uncharacterized protein</fullName>
    </submittedName>
</protein>
<organism evidence="3 4">
    <name type="scientific">Sphagnum jensenii</name>
    <dbReference type="NCBI Taxonomy" id="128206"/>
    <lineage>
        <taxon>Eukaryota</taxon>
        <taxon>Viridiplantae</taxon>
        <taxon>Streptophyta</taxon>
        <taxon>Embryophyta</taxon>
        <taxon>Bryophyta</taxon>
        <taxon>Sphagnophytina</taxon>
        <taxon>Sphagnopsida</taxon>
        <taxon>Sphagnales</taxon>
        <taxon>Sphagnaceae</taxon>
        <taxon>Sphagnum</taxon>
    </lineage>
</organism>
<sequence length="292" mass="29384">MASSSTALLSAAGSVLAAPSGASVVRLDTCSSSKQLSSSSSVAFCSSVVQLAPLRPAVNLKASRGAHVGGGATRASWSEEEQKTTTASGKKVLVATVLAAGVALGISFSSTGQAFALTNPVANGAIENAQSAAGDAVNETKRRVTDGIFGKKASLADKPRSSSSSGSSALEDAKARVQDFGNKSQNPIATNVEKAAKETEGLGSLGENSGSAIANRELLGQDSRRVDAATDKAGNLATEFQKKAGDAVDDVKQILSKAQEAASPAAPDLQGSFNNGVQSAKEAASKVQNPFQ</sequence>
<dbReference type="Proteomes" id="UP001497444">
    <property type="component" value="Chromosome 10"/>
</dbReference>
<evidence type="ECO:0000256" key="2">
    <source>
        <dbReference type="SAM" id="SignalP"/>
    </source>
</evidence>
<gene>
    <name evidence="3" type="ORF">CSSPJE1EN1_LOCUS2285</name>
</gene>
<evidence type="ECO:0000256" key="1">
    <source>
        <dbReference type="SAM" id="MobiDB-lite"/>
    </source>
</evidence>
<feature type="region of interest" description="Disordered" evidence="1">
    <location>
        <begin position="150"/>
        <end position="174"/>
    </location>
</feature>
<keyword evidence="2" id="KW-0732">Signal</keyword>
<name>A0ABP0VQT3_9BRYO</name>
<evidence type="ECO:0000313" key="3">
    <source>
        <dbReference type="EMBL" id="CAK9256807.1"/>
    </source>
</evidence>
<feature type="chain" id="PRO_5047121659" evidence="2">
    <location>
        <begin position="18"/>
        <end position="292"/>
    </location>
</feature>
<evidence type="ECO:0000313" key="4">
    <source>
        <dbReference type="Proteomes" id="UP001497444"/>
    </source>
</evidence>
<feature type="region of interest" description="Disordered" evidence="1">
    <location>
        <begin position="258"/>
        <end position="292"/>
    </location>
</feature>
<proteinExistence type="predicted"/>
<keyword evidence="4" id="KW-1185">Reference proteome</keyword>
<reference evidence="3" key="1">
    <citation type="submission" date="2024-02" db="EMBL/GenBank/DDBJ databases">
        <authorList>
            <consortium name="ELIXIR-Norway"/>
            <consortium name="Elixir Norway"/>
        </authorList>
    </citation>
    <scope>NUCLEOTIDE SEQUENCE</scope>
</reference>